<keyword evidence="4" id="KW-0540">Nuclease</keyword>
<evidence type="ECO:0000313" key="7">
    <source>
        <dbReference type="EMBL" id="UYP47530.1"/>
    </source>
</evidence>
<comment type="subcellular location">
    <subcellularLocation>
        <location evidence="2">Cytoplasm</location>
    </subcellularLocation>
</comment>
<dbReference type="PANTHER" id="PTHR28511:SF1">
    <property type="entry name" value="ENDONUCLEASE V"/>
    <property type="match status" value="1"/>
</dbReference>
<evidence type="ECO:0000256" key="3">
    <source>
        <dbReference type="ARBA" id="ARBA00022490"/>
    </source>
</evidence>
<dbReference type="Gene3D" id="3.30.2170.10">
    <property type="entry name" value="archaeoglobus fulgidus dsm 4304 superfamily"/>
    <property type="match status" value="1"/>
</dbReference>
<keyword evidence="8" id="KW-1185">Reference proteome</keyword>
<dbReference type="InterPro" id="IPR007581">
    <property type="entry name" value="Endonuclease-V"/>
</dbReference>
<keyword evidence="6 7" id="KW-0378">Hydrolase</keyword>
<gene>
    <name evidence="7" type="ORF">NEF87_003815</name>
</gene>
<dbReference type="GO" id="GO:0043737">
    <property type="term" value="F:deoxyribonuclease V activity"/>
    <property type="evidence" value="ECO:0007669"/>
    <property type="project" value="UniProtKB-EC"/>
</dbReference>
<accession>A0ABY6HVI0</accession>
<dbReference type="Pfam" id="PF04493">
    <property type="entry name" value="Endonuclease_5"/>
    <property type="match status" value="1"/>
</dbReference>
<evidence type="ECO:0000256" key="2">
    <source>
        <dbReference type="ARBA" id="ARBA00004496"/>
    </source>
</evidence>
<protein>
    <submittedName>
        <fullName evidence="7">Endonuclease V</fullName>
        <ecNumber evidence="7">3.1.21.7</ecNumber>
    </submittedName>
</protein>
<keyword evidence="3" id="KW-0963">Cytoplasm</keyword>
<keyword evidence="5 7" id="KW-0255">Endonuclease</keyword>
<dbReference type="Proteomes" id="UP001208689">
    <property type="component" value="Chromosome"/>
</dbReference>
<evidence type="ECO:0000313" key="8">
    <source>
        <dbReference type="Proteomes" id="UP001208689"/>
    </source>
</evidence>
<dbReference type="EC" id="3.1.21.7" evidence="7"/>
<dbReference type="EMBL" id="CP104013">
    <property type="protein sequence ID" value="UYP47530.1"/>
    <property type="molecule type" value="Genomic_DNA"/>
</dbReference>
<evidence type="ECO:0000256" key="5">
    <source>
        <dbReference type="ARBA" id="ARBA00022759"/>
    </source>
</evidence>
<sequence length="259" mass="29717">METSWCDSSQKHHILKHDLMRTDLTEKEALSLQNKWRIFYQNANQKKLQIEDLDALRYVAGVDISFPPDKHPTWGIACVTLWDLQEGKLIEATFHQENLLFPYIPGFLGFRECLPIAQAILKLHRKPQIIICDGHGLIHPLQFGEAIQLGVVFDIPTFGAAKTPFVGTSSWKELTRQRGEKTPVYENELDPNREENKILGYAICAANERKPIFISEGYRVDIELAIRLTLKSTSDHRQPDPVFQADQLSREKIRTILNS</sequence>
<evidence type="ECO:0000256" key="4">
    <source>
        <dbReference type="ARBA" id="ARBA00022722"/>
    </source>
</evidence>
<dbReference type="CDD" id="cd06559">
    <property type="entry name" value="Endonuclease_V"/>
    <property type="match status" value="1"/>
</dbReference>
<organism evidence="7 8">
    <name type="scientific">Candidatus Lokiarchaeum ossiferum</name>
    <dbReference type="NCBI Taxonomy" id="2951803"/>
    <lineage>
        <taxon>Archaea</taxon>
        <taxon>Promethearchaeati</taxon>
        <taxon>Promethearchaeota</taxon>
        <taxon>Promethearchaeia</taxon>
        <taxon>Promethearchaeales</taxon>
        <taxon>Promethearchaeaceae</taxon>
        <taxon>Candidatus Lokiarchaeum</taxon>
    </lineage>
</organism>
<name>A0ABY6HVI0_9ARCH</name>
<comment type="catalytic activity">
    <reaction evidence="1">
        <text>Endonucleolytic cleavage at apurinic or apyrimidinic sites to products with a 5'-phosphate.</text>
        <dbReference type="EC" id="3.1.21.7"/>
    </reaction>
</comment>
<evidence type="ECO:0000256" key="6">
    <source>
        <dbReference type="ARBA" id="ARBA00022801"/>
    </source>
</evidence>
<evidence type="ECO:0000256" key="1">
    <source>
        <dbReference type="ARBA" id="ARBA00001835"/>
    </source>
</evidence>
<dbReference type="PANTHER" id="PTHR28511">
    <property type="entry name" value="ENDONUCLEASE V"/>
    <property type="match status" value="1"/>
</dbReference>
<reference evidence="7" key="1">
    <citation type="submission" date="2022-09" db="EMBL/GenBank/DDBJ databases">
        <title>Actin cytoskeleton and complex cell architecture in an #Asgard archaeon.</title>
        <authorList>
            <person name="Ponce Toledo R.I."/>
            <person name="Schleper C."/>
            <person name="Rodrigues Oliveira T."/>
            <person name="Wollweber F."/>
            <person name="Xu J."/>
            <person name="Rittmann S."/>
            <person name="Klingl A."/>
            <person name="Pilhofer M."/>
        </authorList>
    </citation>
    <scope>NUCLEOTIDE SEQUENCE</scope>
    <source>
        <strain evidence="7">B-35</strain>
    </source>
</reference>
<proteinExistence type="predicted"/>